<comment type="caution">
    <text evidence="1">The sequence shown here is derived from an EMBL/GenBank/DDBJ whole genome shotgun (WGS) entry which is preliminary data.</text>
</comment>
<dbReference type="PATRIC" id="fig|1299334.3.peg.4065"/>
<organism evidence="1">
    <name type="scientific">Mycobacterium xenopi 4042</name>
    <dbReference type="NCBI Taxonomy" id="1299334"/>
    <lineage>
        <taxon>Bacteria</taxon>
        <taxon>Bacillati</taxon>
        <taxon>Actinomycetota</taxon>
        <taxon>Actinomycetes</taxon>
        <taxon>Mycobacteriales</taxon>
        <taxon>Mycobacteriaceae</taxon>
        <taxon>Mycobacterium</taxon>
    </lineage>
</organism>
<name>X8BD18_MYCXE</name>
<gene>
    <name evidence="1" type="ORF">I553_5896</name>
</gene>
<protein>
    <submittedName>
        <fullName evidence="1">Uncharacterized protein</fullName>
    </submittedName>
</protein>
<sequence>MWRLWNWYAPTTRSSKILAVGAAARSYDPNAVDSHHQRVNIGDGYLLGLAETARAAGEREVGIGGLAQCTCIDSACGLTRDGRGCWRCIDG</sequence>
<dbReference type="EMBL" id="JAOB01000042">
    <property type="protein sequence ID" value="EUA42037.1"/>
    <property type="molecule type" value="Genomic_DNA"/>
</dbReference>
<accession>X8BD18</accession>
<reference evidence="1" key="1">
    <citation type="submission" date="2014-01" db="EMBL/GenBank/DDBJ databases">
        <authorList>
            <person name="Brown-Elliot B."/>
            <person name="Wallace R."/>
            <person name="Lenaerts A."/>
            <person name="Ordway D."/>
            <person name="DeGroote M.A."/>
            <person name="Parker T."/>
            <person name="Sizemore C."/>
            <person name="Tallon L.J."/>
            <person name="Sadzewicz L.K."/>
            <person name="Sengamalay N."/>
            <person name="Fraser C.M."/>
            <person name="Hine E."/>
            <person name="Shefchek K.A."/>
            <person name="Das S.P."/>
            <person name="Tettelin H."/>
        </authorList>
    </citation>
    <scope>NUCLEOTIDE SEQUENCE [LARGE SCALE GENOMIC DNA]</scope>
    <source>
        <strain evidence="1">4042</strain>
    </source>
</reference>
<proteinExistence type="predicted"/>
<dbReference type="AlphaFoldDB" id="X8BD18"/>
<evidence type="ECO:0000313" key="1">
    <source>
        <dbReference type="EMBL" id="EUA42037.1"/>
    </source>
</evidence>